<comment type="pathway">
    <text evidence="1">Protein modification; protein ubiquitination.</text>
</comment>
<dbReference type="AlphaFoldDB" id="A0ABD3KBN9"/>
<evidence type="ECO:0000259" key="3">
    <source>
        <dbReference type="PROSITE" id="PS50097"/>
    </source>
</evidence>
<feature type="domain" description="BTB" evidence="3">
    <location>
        <begin position="125"/>
        <end position="193"/>
    </location>
</feature>
<proteinExistence type="predicted"/>
<dbReference type="Pfam" id="PF00651">
    <property type="entry name" value="BTB"/>
    <property type="match status" value="1"/>
</dbReference>
<reference evidence="4 5" key="1">
    <citation type="submission" date="2024-11" db="EMBL/GenBank/DDBJ databases">
        <title>Chromosome-level genome assembly of Eucalyptus globulus Labill. provides insights into its genome evolution.</title>
        <authorList>
            <person name="Li X."/>
        </authorList>
    </citation>
    <scope>NUCLEOTIDE SEQUENCE [LARGE SCALE GENOMIC DNA]</scope>
    <source>
        <strain evidence="4">CL2024</strain>
        <tissue evidence="4">Fresh tender leaves</tissue>
    </source>
</reference>
<dbReference type="Proteomes" id="UP001634007">
    <property type="component" value="Unassembled WGS sequence"/>
</dbReference>
<dbReference type="EMBL" id="JBJKBG010000006">
    <property type="protein sequence ID" value="KAL3737290.1"/>
    <property type="molecule type" value="Genomic_DNA"/>
</dbReference>
<keyword evidence="5" id="KW-1185">Reference proteome</keyword>
<dbReference type="Gene3D" id="1.25.40.420">
    <property type="match status" value="1"/>
</dbReference>
<gene>
    <name evidence="4" type="ORF">ACJRO7_026115</name>
</gene>
<dbReference type="SMART" id="SM00225">
    <property type="entry name" value="BTB"/>
    <property type="match status" value="1"/>
</dbReference>
<protein>
    <recommendedName>
        <fullName evidence="3">BTB domain-containing protein</fullName>
    </recommendedName>
</protein>
<evidence type="ECO:0000256" key="2">
    <source>
        <dbReference type="SAM" id="MobiDB-lite"/>
    </source>
</evidence>
<accession>A0ABD3KBN9</accession>
<dbReference type="CDD" id="cd14733">
    <property type="entry name" value="BACK"/>
    <property type="match status" value="1"/>
</dbReference>
<dbReference type="PROSITE" id="PS50097">
    <property type="entry name" value="BTB"/>
    <property type="match status" value="1"/>
</dbReference>
<dbReference type="InterPro" id="IPR011333">
    <property type="entry name" value="SKP1/BTB/POZ_sf"/>
</dbReference>
<feature type="compositionally biased region" description="Pro residues" evidence="2">
    <location>
        <begin position="99"/>
        <end position="115"/>
    </location>
</feature>
<evidence type="ECO:0000256" key="1">
    <source>
        <dbReference type="ARBA" id="ARBA00004906"/>
    </source>
</evidence>
<evidence type="ECO:0000313" key="5">
    <source>
        <dbReference type="Proteomes" id="UP001634007"/>
    </source>
</evidence>
<dbReference type="InterPro" id="IPR000210">
    <property type="entry name" value="BTB/POZ_dom"/>
</dbReference>
<dbReference type="Gene3D" id="3.30.710.10">
    <property type="entry name" value="Potassium Channel Kv1.1, Chain A"/>
    <property type="match status" value="1"/>
</dbReference>
<comment type="caution">
    <text evidence="4">The sequence shown here is derived from an EMBL/GenBank/DDBJ whole genome shotgun (WGS) entry which is preliminary data.</text>
</comment>
<feature type="compositionally biased region" description="Basic and acidic residues" evidence="2">
    <location>
        <begin position="40"/>
        <end position="51"/>
    </location>
</feature>
<feature type="region of interest" description="Disordered" evidence="2">
    <location>
        <begin position="97"/>
        <end position="123"/>
    </location>
</feature>
<organism evidence="4 5">
    <name type="scientific">Eucalyptus globulus</name>
    <name type="common">Tasmanian blue gum</name>
    <dbReference type="NCBI Taxonomy" id="34317"/>
    <lineage>
        <taxon>Eukaryota</taxon>
        <taxon>Viridiplantae</taxon>
        <taxon>Streptophyta</taxon>
        <taxon>Embryophyta</taxon>
        <taxon>Tracheophyta</taxon>
        <taxon>Spermatophyta</taxon>
        <taxon>Magnoliopsida</taxon>
        <taxon>eudicotyledons</taxon>
        <taxon>Gunneridae</taxon>
        <taxon>Pentapetalae</taxon>
        <taxon>rosids</taxon>
        <taxon>malvids</taxon>
        <taxon>Myrtales</taxon>
        <taxon>Myrtaceae</taxon>
        <taxon>Myrtoideae</taxon>
        <taxon>Eucalypteae</taxon>
        <taxon>Eucalyptus</taxon>
    </lineage>
</organism>
<feature type="region of interest" description="Disordered" evidence="2">
    <location>
        <begin position="23"/>
        <end position="51"/>
    </location>
</feature>
<sequence length="317" mass="35600">MLKGSGRKVEVLGPHRSSFLCETKEKEEGREMAIPPQMHRSCEEKETDWKPCKSCEKKHVTVGAATRDLPEKAEQNMPLEDLKRQVEVLGRKVEMLEKPPAPHPHPPPPPPPPPQSGSSHDPGFANMVLMIAAEDGPNGGPSMPLLVDRDILVSQSPVFKAMLENEMEESQSGTIKISDMSYDALHAFVNFLRAEACVDEQMACELLVSAEKYLVEQLKAYCEMFLVSKLNWDNLIKYFAFAHQHNAKHLLDAATSVISDNLDKLRKRQEYSLLFEVDPRLGLELLEASLLRWENNDVAKASLSRRENNDAAKQCST</sequence>
<dbReference type="SUPFAM" id="SSF54695">
    <property type="entry name" value="POZ domain"/>
    <property type="match status" value="1"/>
</dbReference>
<evidence type="ECO:0000313" key="4">
    <source>
        <dbReference type="EMBL" id="KAL3737290.1"/>
    </source>
</evidence>
<name>A0ABD3KBN9_EUCGL</name>
<dbReference type="PANTHER" id="PTHR24413">
    <property type="entry name" value="SPECKLE-TYPE POZ PROTEIN"/>
    <property type="match status" value="1"/>
</dbReference>